<keyword evidence="5" id="KW-1185">Reference proteome</keyword>
<feature type="transmembrane region" description="Helical" evidence="2">
    <location>
        <begin position="775"/>
        <end position="796"/>
    </location>
</feature>
<dbReference type="InterPro" id="IPR012908">
    <property type="entry name" value="PGAP1-ab_dom-like"/>
</dbReference>
<feature type="transmembrane region" description="Helical" evidence="2">
    <location>
        <begin position="678"/>
        <end position="696"/>
    </location>
</feature>
<feature type="region of interest" description="Disordered" evidence="1">
    <location>
        <begin position="893"/>
        <end position="917"/>
    </location>
</feature>
<evidence type="ECO:0000256" key="2">
    <source>
        <dbReference type="SAM" id="Phobius"/>
    </source>
</evidence>
<protein>
    <recommendedName>
        <fullName evidence="3">GPI inositol-deacylase PGAP1-like alpha/beta domain-containing protein</fullName>
    </recommendedName>
</protein>
<feature type="domain" description="GPI inositol-deacylase PGAP1-like alpha/beta" evidence="3">
    <location>
        <begin position="107"/>
        <end position="219"/>
    </location>
</feature>
<feature type="transmembrane region" description="Helical" evidence="2">
    <location>
        <begin position="7"/>
        <end position="25"/>
    </location>
</feature>
<gene>
    <name evidence="4" type="primary">Contig14056.g14986</name>
    <name evidence="4" type="ORF">STYLEM_17389</name>
</gene>
<keyword evidence="2" id="KW-0472">Membrane</keyword>
<dbReference type="InParanoid" id="A0A078B0U3"/>
<dbReference type="Proteomes" id="UP000039865">
    <property type="component" value="Unassembled WGS sequence"/>
</dbReference>
<feature type="compositionally biased region" description="Basic residues" evidence="1">
    <location>
        <begin position="905"/>
        <end position="917"/>
    </location>
</feature>
<sequence>MSQIISTIIRLILVVFTLGFFFLAYEQELIQKILSQDQDESTLRDSQLLRLKQSLISKKLRDLKSFGAFDLYEYSPGNTSYGSGDQNLTDEELLNQPMEQFIYMTFIIPGHQQSFKDYQQFMIKYHNKTQKHMQQHFINNEIEFQIYIFDFQEQPSGNSGDIVMMQAKYVFRVIQEKVLFYRRKCKVTIIGIDEGALVAQVAIEQPRFPQNQISNIISILNHYPVKLKNTYSPLPAYFLDEVTRDLSFQVKNNIFQIVIKNCDVYDEGQKYLGYFLNQIKFSIETSTNQMQKINTCFYGKNLLDNGNYQSFVINTVLNSTSKQNKVLSNRLTNATTHVINQKSNVKSVNTKQINFNYQEGTKVDFEGSDFTTLVDKDYMKFEMNITLNSKERYQFVTDCEDIKFYQSLNGENYKIEVFLADIKSQSHYRRIKYTSFTGRELLLRTDKKQIDHLMFEVTNNITKNSMCSLKIHQDQYRKYHYTKNIISSQDFQLIIKDQNFEVLMNQISESLGNPLPLRVCSNSDLIVEQNGEIHIHFKGCKTYLIDNLESINILSLVIFTKLSYQNEQLILVPILSYSMTYLLIVVYQIIKVILGTFLFDIWDKIDKKLHPIRTFTQYLILFSMLFMLAFAFVLRLQTIILVSGLFSYLTVMIKASKLKKWMEQSEDEKLKQYGKRQAWNMIDFTLIGLITLATYYESFIVEAWRIQDQENRLKYPYDNDLVLYVPQITFFMSISIVSKDNLKTVMKNIGVPFLSIMLAFYSLSCYKFLYRARIILGITLMIVSSFFYMGACLIINSKRIAKLEQKRIERRKLRIAFKREKADKKFKLYLEDQQRFQSIEAAKQTQDPLEEVQQEDELTIESQSQKLNPEQTNNEVINEKIVEVNTDETITQLKQNQEQVEKQQNKKKNKKSKKKNQ</sequence>
<dbReference type="Pfam" id="PF07819">
    <property type="entry name" value="PGAP1"/>
    <property type="match status" value="1"/>
</dbReference>
<feature type="transmembrane region" description="Helical" evidence="2">
    <location>
        <begin position="749"/>
        <end position="769"/>
    </location>
</feature>
<feature type="transmembrane region" description="Helical" evidence="2">
    <location>
        <begin position="721"/>
        <end position="737"/>
    </location>
</feature>
<dbReference type="AlphaFoldDB" id="A0A078B0U3"/>
<accession>A0A078B0U3</accession>
<keyword evidence="2" id="KW-0812">Transmembrane</keyword>
<proteinExistence type="predicted"/>
<keyword evidence="2" id="KW-1133">Transmembrane helix</keyword>
<dbReference type="EMBL" id="CCKQ01016398">
    <property type="protein sequence ID" value="CDW88270.1"/>
    <property type="molecule type" value="Genomic_DNA"/>
</dbReference>
<evidence type="ECO:0000259" key="3">
    <source>
        <dbReference type="Pfam" id="PF07819"/>
    </source>
</evidence>
<feature type="transmembrane region" description="Helical" evidence="2">
    <location>
        <begin position="570"/>
        <end position="594"/>
    </location>
</feature>
<evidence type="ECO:0000256" key="1">
    <source>
        <dbReference type="SAM" id="MobiDB-lite"/>
    </source>
</evidence>
<evidence type="ECO:0000313" key="4">
    <source>
        <dbReference type="EMBL" id="CDW88270.1"/>
    </source>
</evidence>
<dbReference type="GO" id="GO:0016788">
    <property type="term" value="F:hydrolase activity, acting on ester bonds"/>
    <property type="evidence" value="ECO:0007669"/>
    <property type="project" value="InterPro"/>
</dbReference>
<feature type="transmembrane region" description="Helical" evidence="2">
    <location>
        <begin position="615"/>
        <end position="633"/>
    </location>
</feature>
<organism evidence="4 5">
    <name type="scientific">Stylonychia lemnae</name>
    <name type="common">Ciliate</name>
    <dbReference type="NCBI Taxonomy" id="5949"/>
    <lineage>
        <taxon>Eukaryota</taxon>
        <taxon>Sar</taxon>
        <taxon>Alveolata</taxon>
        <taxon>Ciliophora</taxon>
        <taxon>Intramacronucleata</taxon>
        <taxon>Spirotrichea</taxon>
        <taxon>Stichotrichia</taxon>
        <taxon>Sporadotrichida</taxon>
        <taxon>Oxytrichidae</taxon>
        <taxon>Stylonychinae</taxon>
        <taxon>Stylonychia</taxon>
    </lineage>
</organism>
<reference evidence="4 5" key="1">
    <citation type="submission" date="2014-06" db="EMBL/GenBank/DDBJ databases">
        <authorList>
            <person name="Swart Estienne"/>
        </authorList>
    </citation>
    <scope>NUCLEOTIDE SEQUENCE [LARGE SCALE GENOMIC DNA]</scope>
    <source>
        <strain evidence="4 5">130c</strain>
    </source>
</reference>
<name>A0A078B0U3_STYLE</name>
<evidence type="ECO:0000313" key="5">
    <source>
        <dbReference type="Proteomes" id="UP000039865"/>
    </source>
</evidence>